<evidence type="ECO:0000313" key="1">
    <source>
        <dbReference type="EMBL" id="CAG8691540.1"/>
    </source>
</evidence>
<proteinExistence type="predicted"/>
<gene>
    <name evidence="1" type="ORF">DHETER_LOCUS11280</name>
</gene>
<feature type="non-terminal residue" evidence="1">
    <location>
        <position position="1"/>
    </location>
</feature>
<feature type="non-terminal residue" evidence="1">
    <location>
        <position position="102"/>
    </location>
</feature>
<organism evidence="1 2">
    <name type="scientific">Dentiscutata heterogama</name>
    <dbReference type="NCBI Taxonomy" id="1316150"/>
    <lineage>
        <taxon>Eukaryota</taxon>
        <taxon>Fungi</taxon>
        <taxon>Fungi incertae sedis</taxon>
        <taxon>Mucoromycota</taxon>
        <taxon>Glomeromycotina</taxon>
        <taxon>Glomeromycetes</taxon>
        <taxon>Diversisporales</taxon>
        <taxon>Gigasporaceae</taxon>
        <taxon>Dentiscutata</taxon>
    </lineage>
</organism>
<evidence type="ECO:0000313" key="2">
    <source>
        <dbReference type="Proteomes" id="UP000789702"/>
    </source>
</evidence>
<keyword evidence="2" id="KW-1185">Reference proteome</keyword>
<sequence length="102" mass="11589">FKCDLGEKYCKKLSRPDLGSSIVTITTFNNEHNHEIFAKTLKFAIAYKTFSQKIMDLIEFYVIHGQYLENAIQKIKCEKGLHLSDAASLLAKLFELQSSNSA</sequence>
<dbReference type="Proteomes" id="UP000789702">
    <property type="component" value="Unassembled WGS sequence"/>
</dbReference>
<accession>A0ACA9P4D6</accession>
<reference evidence="1" key="1">
    <citation type="submission" date="2021-06" db="EMBL/GenBank/DDBJ databases">
        <authorList>
            <person name="Kallberg Y."/>
            <person name="Tangrot J."/>
            <person name="Rosling A."/>
        </authorList>
    </citation>
    <scope>NUCLEOTIDE SEQUENCE</scope>
    <source>
        <strain evidence="1">IL203A</strain>
    </source>
</reference>
<name>A0ACA9P4D6_9GLOM</name>
<dbReference type="EMBL" id="CAJVPU010024221">
    <property type="protein sequence ID" value="CAG8691540.1"/>
    <property type="molecule type" value="Genomic_DNA"/>
</dbReference>
<comment type="caution">
    <text evidence="1">The sequence shown here is derived from an EMBL/GenBank/DDBJ whole genome shotgun (WGS) entry which is preliminary data.</text>
</comment>
<protein>
    <submittedName>
        <fullName evidence="1">15163_t:CDS:1</fullName>
    </submittedName>
</protein>